<feature type="domain" description="TRAF-type" evidence="6">
    <location>
        <begin position="363"/>
        <end position="406"/>
    </location>
</feature>
<dbReference type="InterPro" id="IPR013083">
    <property type="entry name" value="Znf_RING/FYVE/PHD"/>
</dbReference>
<evidence type="ECO:0000256" key="1">
    <source>
        <dbReference type="ARBA" id="ARBA00022723"/>
    </source>
</evidence>
<evidence type="ECO:0000313" key="7">
    <source>
        <dbReference type="EMBL" id="KAF0686100.1"/>
    </source>
</evidence>
<protein>
    <submittedName>
        <fullName evidence="8">Aste57867_22065 protein</fullName>
    </submittedName>
</protein>
<dbReference type="InterPro" id="IPR004854">
    <property type="entry name" value="Ufd1-like"/>
</dbReference>
<dbReference type="PROSITE" id="PS50145">
    <property type="entry name" value="ZF_TRAF"/>
    <property type="match status" value="1"/>
</dbReference>
<feature type="compositionally biased region" description="Low complexity" evidence="5">
    <location>
        <begin position="591"/>
        <end position="604"/>
    </location>
</feature>
<dbReference type="EMBL" id="CAADRA010007041">
    <property type="protein sequence ID" value="VFT98733.1"/>
    <property type="molecule type" value="Genomic_DNA"/>
</dbReference>
<dbReference type="GO" id="GO:0031593">
    <property type="term" value="F:polyubiquitin modification-dependent protein binding"/>
    <property type="evidence" value="ECO:0007669"/>
    <property type="project" value="TreeGrafter"/>
</dbReference>
<feature type="region of interest" description="Disordered" evidence="5">
    <location>
        <begin position="235"/>
        <end position="267"/>
    </location>
</feature>
<dbReference type="PANTHER" id="PTHR12555:SF13">
    <property type="entry name" value="UBIQUITIN RECOGNITION FACTOR IN ER-ASSOCIATED DEGRADATION PROTEIN 1"/>
    <property type="match status" value="1"/>
</dbReference>
<dbReference type="EMBL" id="VJMH01007015">
    <property type="protein sequence ID" value="KAF0686100.1"/>
    <property type="molecule type" value="Genomic_DNA"/>
</dbReference>
<reference evidence="8 9" key="1">
    <citation type="submission" date="2019-03" db="EMBL/GenBank/DDBJ databases">
        <authorList>
            <person name="Gaulin E."/>
            <person name="Dumas B."/>
        </authorList>
    </citation>
    <scope>NUCLEOTIDE SEQUENCE [LARGE SCALE GENOMIC DNA]</scope>
    <source>
        <strain evidence="8">CBS 568.67</strain>
    </source>
</reference>
<keyword evidence="9" id="KW-1185">Reference proteome</keyword>
<proteinExistence type="predicted"/>
<accession>A0A485LL91</accession>
<dbReference type="GO" id="GO:0034098">
    <property type="term" value="C:VCP-NPL4-UFD1 AAA ATPase complex"/>
    <property type="evidence" value="ECO:0007669"/>
    <property type="project" value="TreeGrafter"/>
</dbReference>
<evidence type="ECO:0000256" key="3">
    <source>
        <dbReference type="ARBA" id="ARBA00022833"/>
    </source>
</evidence>
<evidence type="ECO:0000259" key="6">
    <source>
        <dbReference type="PROSITE" id="PS50145"/>
    </source>
</evidence>
<dbReference type="InterPro" id="IPR055418">
    <property type="entry name" value="UFD1_N2"/>
</dbReference>
<gene>
    <name evidence="8" type="primary">Aste57867_22065</name>
    <name evidence="7" type="ORF">As57867_021996</name>
    <name evidence="8" type="ORF">ASTE57867_22065</name>
</gene>
<dbReference type="InterPro" id="IPR001293">
    <property type="entry name" value="Znf_TRAF"/>
</dbReference>
<evidence type="ECO:0000256" key="2">
    <source>
        <dbReference type="ARBA" id="ARBA00022771"/>
    </source>
</evidence>
<dbReference type="OrthoDB" id="422728at2759"/>
<dbReference type="AlphaFoldDB" id="A0A485LL91"/>
<dbReference type="GO" id="GO:0036503">
    <property type="term" value="P:ERAD pathway"/>
    <property type="evidence" value="ECO:0007669"/>
    <property type="project" value="TreeGrafter"/>
</dbReference>
<sequence>MYAPYWMMQHLGIEEGGTIHLESALAVPKGLYCRFQPDQLEFLDLAAALGPKASSCFVLLESAMRQYSCLQLDGSLVLDYGDQKYTLHVVDIKPGPVVHLFGDVDLEVDFKAPENLDPRRPRSAIPRDASGMLKECTPQSTNTLASVDTPPVPTMKATSIAATSSSGIGRRLGDGGYVMEQPIDKPTSDDGTHVMTLPSKKDDKLSMKQAQAKALQKNETLDPLKFKAVRAFSTTGHSLTKNDQPQCESTTTSPSPTQTLVHNQVHDPPQASTTTTCTYCLADMPTANAELHMLRCKQNTTYHRFTCPTCEAHVLRSQEAQHIHCIKCPFVGSEAAVATHTSKTHTLIRCVCGDSVMQDAIKAHRASSCTHALLPCSICALSFKRNTFAAHYKACSSRTSPCEVCKAYINVLAFDAHVENCVDVCDDSTRVGVSKVHSQGPSKTTTSKTTSGVGGGFTCPYCNSKSTFPTLDALDTHTNNQCPIARSFKSMPVGSDPLVGGLGHPQKKACPPKQKDVVGCPTDNSSASCATPTLQKAGARVVRSKSPPVVSNQITAAFGDLAIVPIKGSTLSMRMSRAKQVDAVLTEARKQTTTSTTAAQGGLTPSYNYSKPKQPPRTKKL</sequence>
<dbReference type="GO" id="GO:0008270">
    <property type="term" value="F:zinc ion binding"/>
    <property type="evidence" value="ECO:0007669"/>
    <property type="project" value="UniProtKB-KW"/>
</dbReference>
<feature type="region of interest" description="Disordered" evidence="5">
    <location>
        <begin position="588"/>
        <end position="621"/>
    </location>
</feature>
<reference evidence="7" key="2">
    <citation type="submission" date="2019-06" db="EMBL/GenBank/DDBJ databases">
        <title>Genomics analysis of Aphanomyces spp. identifies a new class of oomycete effector associated with host adaptation.</title>
        <authorList>
            <person name="Gaulin E."/>
        </authorList>
    </citation>
    <scope>NUCLEOTIDE SEQUENCE</scope>
    <source>
        <strain evidence="7">CBS 578.67</strain>
    </source>
</reference>
<keyword evidence="2 4" id="KW-0863">Zinc-finger</keyword>
<name>A0A485LL91_9STRA</name>
<dbReference type="GO" id="GO:0006511">
    <property type="term" value="P:ubiquitin-dependent protein catabolic process"/>
    <property type="evidence" value="ECO:0007669"/>
    <property type="project" value="InterPro"/>
</dbReference>
<evidence type="ECO:0000313" key="9">
    <source>
        <dbReference type="Proteomes" id="UP000332933"/>
    </source>
</evidence>
<evidence type="ECO:0000256" key="5">
    <source>
        <dbReference type="SAM" id="MobiDB-lite"/>
    </source>
</evidence>
<keyword evidence="3 4" id="KW-0862">Zinc</keyword>
<dbReference type="Gene3D" id="3.10.330.10">
    <property type="match status" value="1"/>
</dbReference>
<dbReference type="PANTHER" id="PTHR12555">
    <property type="entry name" value="UBIQUITIN FUSION DEGRADATON PROTEIN 1"/>
    <property type="match status" value="1"/>
</dbReference>
<feature type="zinc finger region" description="TRAF-type" evidence="4">
    <location>
        <begin position="363"/>
        <end position="406"/>
    </location>
</feature>
<feature type="compositionally biased region" description="Low complexity" evidence="5">
    <location>
        <begin position="244"/>
        <end position="259"/>
    </location>
</feature>
<dbReference type="Gene3D" id="3.30.40.10">
    <property type="entry name" value="Zinc/RING finger domain, C3HC4 (zinc finger)"/>
    <property type="match status" value="1"/>
</dbReference>
<evidence type="ECO:0000313" key="8">
    <source>
        <dbReference type="EMBL" id="VFT98733.1"/>
    </source>
</evidence>
<evidence type="ECO:0000256" key="4">
    <source>
        <dbReference type="PROSITE-ProRule" id="PRU00207"/>
    </source>
</evidence>
<dbReference type="Pfam" id="PF24842">
    <property type="entry name" value="UFD1_N2"/>
    <property type="match status" value="1"/>
</dbReference>
<keyword evidence="1 4" id="KW-0479">Metal-binding</keyword>
<dbReference type="Proteomes" id="UP000332933">
    <property type="component" value="Unassembled WGS sequence"/>
</dbReference>
<organism evidence="8 9">
    <name type="scientific">Aphanomyces stellatus</name>
    <dbReference type="NCBI Taxonomy" id="120398"/>
    <lineage>
        <taxon>Eukaryota</taxon>
        <taxon>Sar</taxon>
        <taxon>Stramenopiles</taxon>
        <taxon>Oomycota</taxon>
        <taxon>Saprolegniomycetes</taxon>
        <taxon>Saprolegniales</taxon>
        <taxon>Verrucalvaceae</taxon>
        <taxon>Aphanomyces</taxon>
    </lineage>
</organism>